<name>A0A178V6H2_ARATH</name>
<evidence type="ECO:0000313" key="3">
    <source>
        <dbReference type="Proteomes" id="UP000078284"/>
    </source>
</evidence>
<organism evidence="2 3">
    <name type="scientific">Arabidopsis thaliana</name>
    <name type="common">Mouse-ear cress</name>
    <dbReference type="NCBI Taxonomy" id="3702"/>
    <lineage>
        <taxon>Eukaryota</taxon>
        <taxon>Viridiplantae</taxon>
        <taxon>Streptophyta</taxon>
        <taxon>Embryophyta</taxon>
        <taxon>Tracheophyta</taxon>
        <taxon>Spermatophyta</taxon>
        <taxon>Magnoliopsida</taxon>
        <taxon>eudicotyledons</taxon>
        <taxon>Gunneridae</taxon>
        <taxon>Pentapetalae</taxon>
        <taxon>rosids</taxon>
        <taxon>malvids</taxon>
        <taxon>Brassicales</taxon>
        <taxon>Brassicaceae</taxon>
        <taxon>Camelineae</taxon>
        <taxon>Arabidopsis</taxon>
    </lineage>
</organism>
<comment type="caution">
    <text evidence="2">The sequence shown here is derived from an EMBL/GenBank/DDBJ whole genome shotgun (WGS) entry which is preliminary data.</text>
</comment>
<evidence type="ECO:0000256" key="1">
    <source>
        <dbReference type="SAM" id="SignalP"/>
    </source>
</evidence>
<feature type="signal peptide" evidence="1">
    <location>
        <begin position="1"/>
        <end position="21"/>
    </location>
</feature>
<dbReference type="ExpressionAtlas" id="A0A178V6H2">
    <property type="expression patterns" value="baseline and differential"/>
</dbReference>
<dbReference type="AlphaFoldDB" id="A0A178V6H2"/>
<sequence>MMMKVAFAMMCLLVAATTTDAVYRPWPPECVDVANVMLEQCKMFFVHQESPPTAECCRWFSAAVSMGRRGAGFAGVWSF</sequence>
<accession>A0A178V6H2</accession>
<gene>
    <name evidence="2" type="ordered locus">AXX17_At4g32710</name>
</gene>
<reference evidence="3" key="1">
    <citation type="journal article" date="2016" name="Proc. Natl. Acad. Sci. U.S.A.">
        <title>Chromosome-level assembly of Arabidopsis thaliana Ler reveals the extent of translocation and inversion polymorphisms.</title>
        <authorList>
            <person name="Zapata L."/>
            <person name="Ding J."/>
            <person name="Willing E.M."/>
            <person name="Hartwig B."/>
            <person name="Bezdan D."/>
            <person name="Jiao W.B."/>
            <person name="Patel V."/>
            <person name="Velikkakam James G."/>
            <person name="Koornneef M."/>
            <person name="Ossowski S."/>
            <person name="Schneeberger K."/>
        </authorList>
    </citation>
    <scope>NUCLEOTIDE SEQUENCE [LARGE SCALE GENOMIC DNA]</scope>
    <source>
        <strain evidence="3">cv. Landsberg erecta</strain>
    </source>
</reference>
<keyword evidence="1" id="KW-0732">Signal</keyword>
<evidence type="ECO:0000313" key="2">
    <source>
        <dbReference type="EMBL" id="OAP00632.1"/>
    </source>
</evidence>
<dbReference type="EMBL" id="LUHQ01000004">
    <property type="protein sequence ID" value="OAP00632.1"/>
    <property type="molecule type" value="Genomic_DNA"/>
</dbReference>
<proteinExistence type="predicted"/>
<dbReference type="Proteomes" id="UP000078284">
    <property type="component" value="Chromosome 4"/>
</dbReference>
<protein>
    <recommendedName>
        <fullName evidence="4">Bifunctional inhibitor/plant lipid transfer protein/seed storage helical domain-containing protein</fullName>
    </recommendedName>
</protein>
<feature type="chain" id="PRO_5008094629" description="Bifunctional inhibitor/plant lipid transfer protein/seed storage helical domain-containing protein" evidence="1">
    <location>
        <begin position="22"/>
        <end position="79"/>
    </location>
</feature>
<evidence type="ECO:0008006" key="4">
    <source>
        <dbReference type="Google" id="ProtNLM"/>
    </source>
</evidence>